<feature type="region of interest" description="Disordered" evidence="2">
    <location>
        <begin position="697"/>
        <end position="716"/>
    </location>
</feature>
<dbReference type="AlphaFoldDB" id="A0A7S4RIH2"/>
<evidence type="ECO:0000313" key="3">
    <source>
        <dbReference type="EMBL" id="CAE4615608.1"/>
    </source>
</evidence>
<evidence type="ECO:0000256" key="2">
    <source>
        <dbReference type="SAM" id="MobiDB-lite"/>
    </source>
</evidence>
<accession>A0A7S4RIH2</accession>
<evidence type="ECO:0000256" key="1">
    <source>
        <dbReference type="SAM" id="Coils"/>
    </source>
</evidence>
<evidence type="ECO:0008006" key="4">
    <source>
        <dbReference type="Google" id="ProtNLM"/>
    </source>
</evidence>
<sequence length="984" mass="111004">MPAATNTWLNKLAKEKTKLLQQMFEMEPIHVPVKHPITKQPKPHCQGEDIVYKWDEIYDDKIKGIVVETETGPSTPGKDYVDDINANPAMPYQQLRALLGDGGRWKWPEIWKNLDVLPRRGPAWRHIDDPSNLGKIENPNPQIVPLKCLVVGGGPVGLRLAIELVLGGHRVTIYERRREIIDAESGKYEKVGFTNRVNRPHINNFCRNDLDRLNGRNFMTPKMCYPVFTNTSTSSIGIDECQMLLLKTALLLGVNFELGVGYKNAEIDIENEKNQRPTWLVDYTADSMAQERYGKSETGEERFDALFGCDGGQSKVRVTQEDWLGTPKTRSYKKMFGIVSNLRKVGKKKLRELGHESGLEPEDRAGGMSGVFFYKASYHNYFIVHPSAEEMRANGIPWEGLFSFNSARKEIDKKKEAHKALLKKFMTQKAKELGIPIDERLPNGGFVEEPNDVMGFDFSEFYNCEKSAACMVPPLEWDTDIDDEWEIHCPLVALAGDAVADPNWLLGVGLQRGWNSAFDACFYADNIYNNKTFNGKPPCKDEPIEDPIEWFQHMDNMINLMQTLGNASRDSKLSCEMETGMLDEKGPVVIQIRNQSAMRKGDAPVPQYLPEVEPWGRYKQFTLDVNNNYKGRDLFDNVHPCATRELAIYNHNEHIVARNAILKMRANRPGAAFLTWPKRFDCSAFWGMMKLLEVDGKSAPGEKPLDKPTKEEEPVEIKPPKIDRDEVQLIALRKSKSLRESMLMKAMNPTPAGVHVKDRSAMDSFICHNSRESYRSLQKHLPPEPAPVPNVIVKGVPLEKRVSSEDLHFMECASSFTTLNSMDSSHFSNSSKKNLSPVREQPMPEIVTHDMKSTGAQLKESLLSLSIPSKGDFPSVASMFHKSKTSLSRQKVAFTSSTTDIAPPAPPALSSGSDPMHSVRLATVKYEKEAMKAKLYMAEKEIARAKAEEEAAKARIVYAQTEYKMLKNVLAAYEIAEAKLHDMA</sequence>
<proteinExistence type="predicted"/>
<dbReference type="Gene3D" id="3.50.50.60">
    <property type="entry name" value="FAD/NAD(P)-binding domain"/>
    <property type="match status" value="1"/>
</dbReference>
<feature type="coiled-coil region" evidence="1">
    <location>
        <begin position="928"/>
        <end position="957"/>
    </location>
</feature>
<feature type="compositionally biased region" description="Basic and acidic residues" evidence="2">
    <location>
        <begin position="703"/>
        <end position="716"/>
    </location>
</feature>
<dbReference type="PRINTS" id="PR00420">
    <property type="entry name" value="RNGMNOXGNASE"/>
</dbReference>
<organism evidence="3">
    <name type="scientific">Ditylum brightwellii</name>
    <dbReference type="NCBI Taxonomy" id="49249"/>
    <lineage>
        <taxon>Eukaryota</taxon>
        <taxon>Sar</taxon>
        <taxon>Stramenopiles</taxon>
        <taxon>Ochrophyta</taxon>
        <taxon>Bacillariophyta</taxon>
        <taxon>Mediophyceae</taxon>
        <taxon>Lithodesmiophycidae</taxon>
        <taxon>Lithodesmiales</taxon>
        <taxon>Lithodesmiaceae</taxon>
        <taxon>Ditylum</taxon>
    </lineage>
</organism>
<dbReference type="EMBL" id="HBNS01024484">
    <property type="protein sequence ID" value="CAE4615608.1"/>
    <property type="molecule type" value="Transcribed_RNA"/>
</dbReference>
<reference evidence="3" key="1">
    <citation type="submission" date="2021-01" db="EMBL/GenBank/DDBJ databases">
        <authorList>
            <person name="Corre E."/>
            <person name="Pelletier E."/>
            <person name="Niang G."/>
            <person name="Scheremetjew M."/>
            <person name="Finn R."/>
            <person name="Kale V."/>
            <person name="Holt S."/>
            <person name="Cochrane G."/>
            <person name="Meng A."/>
            <person name="Brown T."/>
            <person name="Cohen L."/>
        </authorList>
    </citation>
    <scope>NUCLEOTIDE SEQUENCE</scope>
    <source>
        <strain evidence="3">GSO104</strain>
    </source>
</reference>
<keyword evidence="1" id="KW-0175">Coiled coil</keyword>
<protein>
    <recommendedName>
        <fullName evidence="4">FAD-binding domain-containing protein</fullName>
    </recommendedName>
</protein>
<name>A0A7S4RIH2_9STRA</name>
<dbReference type="InterPro" id="IPR036188">
    <property type="entry name" value="FAD/NAD-bd_sf"/>
</dbReference>
<dbReference type="SUPFAM" id="SSF51905">
    <property type="entry name" value="FAD/NAD(P)-binding domain"/>
    <property type="match status" value="1"/>
</dbReference>
<gene>
    <name evidence="3" type="ORF">DBRI00130_LOCUS19313</name>
</gene>